<gene>
    <name evidence="1" type="ORF">SAMN06297397_2604</name>
</gene>
<organism evidence="1 2">
    <name type="scientific">Aristaeella lactis</name>
    <dbReference type="NCBI Taxonomy" id="3046383"/>
    <lineage>
        <taxon>Bacteria</taxon>
        <taxon>Bacillati</taxon>
        <taxon>Bacillota</taxon>
        <taxon>Clostridia</taxon>
        <taxon>Eubacteriales</taxon>
        <taxon>Aristaeellaceae</taxon>
        <taxon>Aristaeella</taxon>
    </lineage>
</organism>
<accession>A0AC61PP42</accession>
<evidence type="ECO:0000313" key="1">
    <source>
        <dbReference type="EMBL" id="SMC80625.1"/>
    </source>
</evidence>
<protein>
    <submittedName>
        <fullName evidence="1">8-oxo-dGTP diphosphatase</fullName>
    </submittedName>
</protein>
<dbReference type="Proteomes" id="UP000192328">
    <property type="component" value="Unassembled WGS sequence"/>
</dbReference>
<reference evidence="1" key="1">
    <citation type="submission" date="2017-04" db="EMBL/GenBank/DDBJ databases">
        <authorList>
            <person name="Varghese N."/>
            <person name="Submissions S."/>
        </authorList>
    </citation>
    <scope>NUCLEOTIDE SEQUENCE</scope>
    <source>
        <strain evidence="1">WTE2008</strain>
    </source>
</reference>
<name>A0AC61PP42_9FIRM</name>
<comment type="caution">
    <text evidence="1">The sequence shown here is derived from an EMBL/GenBank/DDBJ whole genome shotgun (WGS) entry which is preliminary data.</text>
</comment>
<evidence type="ECO:0000313" key="2">
    <source>
        <dbReference type="Proteomes" id="UP000192328"/>
    </source>
</evidence>
<proteinExistence type="predicted"/>
<sequence>MHDSLHQGQLYVTVDMLILTIREGELNLLLSRRKDTPYAGRWALPGRFVGLDESAETTVRNLLEEMLPVEKPFLEQLYTFSEVNRDPRGRVISTAYLVIVPGKQLDALMKEKQTPFTRFEVSTGDGGLRLAGENGTVLIGSDLAFDHGRIIETGVQRLQGKIDYTDVGFRFLNDLNAFTLGELQTVFEAVLGEKQDSSNFRRDIRKRYEESGRLVLTDREDKQKRGRPASLYQLKDIN</sequence>
<keyword evidence="2" id="KW-1185">Reference proteome</keyword>
<dbReference type="EMBL" id="FWXZ01000006">
    <property type="protein sequence ID" value="SMC80625.1"/>
    <property type="molecule type" value="Genomic_DNA"/>
</dbReference>